<dbReference type="PANTHER" id="PTHR47723:SF19">
    <property type="entry name" value="POLYNUCLEOTIDYL TRANSFERASE, RIBONUCLEASE H-LIKE SUPERFAMILY PROTEIN"/>
    <property type="match status" value="1"/>
</dbReference>
<dbReference type="InterPro" id="IPR053151">
    <property type="entry name" value="RNase_H-like"/>
</dbReference>
<dbReference type="InterPro" id="IPR012337">
    <property type="entry name" value="RNaseH-like_sf"/>
</dbReference>
<dbReference type="InterPro" id="IPR032675">
    <property type="entry name" value="LRR_dom_sf"/>
</dbReference>
<evidence type="ECO:0000313" key="3">
    <source>
        <dbReference type="EMBL" id="GFY95185.1"/>
    </source>
</evidence>
<dbReference type="InterPro" id="IPR002156">
    <property type="entry name" value="RNaseH_domain"/>
</dbReference>
<gene>
    <name evidence="3" type="ORF">Acr_10g0005700</name>
</gene>
<feature type="domain" description="RNase H type-1" evidence="2">
    <location>
        <begin position="40"/>
        <end position="126"/>
    </location>
</feature>
<proteinExistence type="predicted"/>
<evidence type="ECO:0000313" key="4">
    <source>
        <dbReference type="Proteomes" id="UP000585474"/>
    </source>
</evidence>
<sequence>MRCVRRARRMRRAPHRNGCASPTSRRHVLASLRLAPQGAEARASNNTAAIWAVYRNLMMVKDKGINSIEIETDAQGLVEIIQDGPHERAPYRSLIRDCWLRMRQCNVKITFMPREAKRCADFLAKMGINQDSHVVILQDLQEMRRLLQEDRAEYCRIEPVCSINLPCPERLALSKVDINDYRFKNLILGCPLIEDLCIEVKIDSSGLQYVEFSGDFSACIEVDLSSFGTLKDPKLKNFLVTDYGLRRLLDGSPVLESLIINGCRGIERMRCFLQGFVSCELLTLVCHSDQYLTHSYPLASAAKKLQRSDGGDDEKRKTEKEKLKSEEEL</sequence>
<dbReference type="EMBL" id="BJWL01000010">
    <property type="protein sequence ID" value="GFY95185.1"/>
    <property type="molecule type" value="Genomic_DNA"/>
</dbReference>
<dbReference type="GO" id="GO:0004523">
    <property type="term" value="F:RNA-DNA hybrid ribonuclease activity"/>
    <property type="evidence" value="ECO:0007669"/>
    <property type="project" value="InterPro"/>
</dbReference>
<dbReference type="Pfam" id="PF13456">
    <property type="entry name" value="RVT_3"/>
    <property type="match status" value="1"/>
</dbReference>
<feature type="region of interest" description="Disordered" evidence="1">
    <location>
        <begin position="303"/>
        <end position="329"/>
    </location>
</feature>
<dbReference type="CDD" id="cd06222">
    <property type="entry name" value="RNase_H_like"/>
    <property type="match status" value="1"/>
</dbReference>
<protein>
    <recommendedName>
        <fullName evidence="2">RNase H type-1 domain-containing protein</fullName>
    </recommendedName>
</protein>
<reference evidence="3 4" key="1">
    <citation type="submission" date="2019-07" db="EMBL/GenBank/DDBJ databases">
        <title>De Novo Assembly of kiwifruit Actinidia rufa.</title>
        <authorList>
            <person name="Sugita-Konishi S."/>
            <person name="Sato K."/>
            <person name="Mori E."/>
            <person name="Abe Y."/>
            <person name="Kisaki G."/>
            <person name="Hamano K."/>
            <person name="Suezawa K."/>
            <person name="Otani M."/>
            <person name="Fukuda T."/>
            <person name="Manabe T."/>
            <person name="Gomi K."/>
            <person name="Tabuchi M."/>
            <person name="Akimitsu K."/>
            <person name="Kataoka I."/>
        </authorList>
    </citation>
    <scope>NUCLEOTIDE SEQUENCE [LARGE SCALE GENOMIC DNA]</scope>
    <source>
        <strain evidence="4">cv. Fuchu</strain>
    </source>
</reference>
<dbReference type="AlphaFoldDB" id="A0A7J0F926"/>
<accession>A0A7J0F926</accession>
<dbReference type="InterPro" id="IPR036397">
    <property type="entry name" value="RNaseH_sf"/>
</dbReference>
<evidence type="ECO:0000259" key="2">
    <source>
        <dbReference type="Pfam" id="PF13456"/>
    </source>
</evidence>
<organism evidence="3 4">
    <name type="scientific">Actinidia rufa</name>
    <dbReference type="NCBI Taxonomy" id="165716"/>
    <lineage>
        <taxon>Eukaryota</taxon>
        <taxon>Viridiplantae</taxon>
        <taxon>Streptophyta</taxon>
        <taxon>Embryophyta</taxon>
        <taxon>Tracheophyta</taxon>
        <taxon>Spermatophyta</taxon>
        <taxon>Magnoliopsida</taxon>
        <taxon>eudicotyledons</taxon>
        <taxon>Gunneridae</taxon>
        <taxon>Pentapetalae</taxon>
        <taxon>asterids</taxon>
        <taxon>Ericales</taxon>
        <taxon>Actinidiaceae</taxon>
        <taxon>Actinidia</taxon>
    </lineage>
</organism>
<comment type="caution">
    <text evidence="3">The sequence shown here is derived from an EMBL/GenBank/DDBJ whole genome shotgun (WGS) entry which is preliminary data.</text>
</comment>
<dbReference type="OrthoDB" id="1633542at2759"/>
<dbReference type="Gene3D" id="3.30.420.10">
    <property type="entry name" value="Ribonuclease H-like superfamily/Ribonuclease H"/>
    <property type="match status" value="1"/>
</dbReference>
<dbReference type="SUPFAM" id="SSF53098">
    <property type="entry name" value="Ribonuclease H-like"/>
    <property type="match status" value="1"/>
</dbReference>
<dbReference type="InterPro" id="IPR044730">
    <property type="entry name" value="RNase_H-like_dom_plant"/>
</dbReference>
<feature type="compositionally biased region" description="Basic and acidic residues" evidence="1">
    <location>
        <begin position="306"/>
        <end position="329"/>
    </location>
</feature>
<keyword evidence="4" id="KW-1185">Reference proteome</keyword>
<dbReference type="PANTHER" id="PTHR47723">
    <property type="entry name" value="OS05G0353850 PROTEIN"/>
    <property type="match status" value="1"/>
</dbReference>
<dbReference type="Gene3D" id="3.80.10.10">
    <property type="entry name" value="Ribonuclease Inhibitor"/>
    <property type="match status" value="1"/>
</dbReference>
<name>A0A7J0F926_9ERIC</name>
<evidence type="ECO:0000256" key="1">
    <source>
        <dbReference type="SAM" id="MobiDB-lite"/>
    </source>
</evidence>
<dbReference type="GO" id="GO:0003676">
    <property type="term" value="F:nucleic acid binding"/>
    <property type="evidence" value="ECO:0007669"/>
    <property type="project" value="InterPro"/>
</dbReference>
<dbReference type="Proteomes" id="UP000585474">
    <property type="component" value="Unassembled WGS sequence"/>
</dbReference>